<feature type="active site" description="Proton acceptor" evidence="8 10">
    <location>
        <position position="327"/>
    </location>
</feature>
<keyword evidence="8 11" id="KW-0520">NAD</keyword>
<sequence length="449" mass="48003">MEPLIKIFEADEPVLEKILRRKALDQSATAAVVAEVLSAVRGDGDAAVCALTARFGGPELRPDQLRVNDEEIKAAYGLVEENFLSSLRLAIKNITAYHQKQQANSWFKTDENGAILGQLVRPLRRVGIYVPGGKASYPSSVLMNAIPAKVAGVREIAMVSPPASDGSMNPYTLVAAAEVGISEIYKAGGAQAVAALAYGTASIPRVDKITGPGNIYVTLAKQQVYGQVDIDMLAGPSEVLIIADETADPGYVAADLLSQAEHDERASAILLTPSRELAGKVQEQVAGQAGRLGRYEIITHSLADYGAIVITGDIDQAFDLANQAAPEHLELMLAEPFRWLFKVENAGAVFMGHYSPEPVGDYLAGPNHILPTGGTARFYSPLGVDAFLKRTSLIAYNEPALEQVGADVINLAGVEGLSAHANAVRIRMKNCSKERGGFKQLQNTKLRED</sequence>
<dbReference type="FunFam" id="3.40.50.1980:FF:000001">
    <property type="entry name" value="Histidinol dehydrogenase"/>
    <property type="match status" value="1"/>
</dbReference>
<keyword evidence="16" id="KW-1185">Reference proteome</keyword>
<keyword evidence="8" id="KW-0368">Histidine biosynthesis</keyword>
<feature type="binding site" evidence="8 11">
    <location>
        <position position="214"/>
    </location>
    <ligand>
        <name>NAD(+)</name>
        <dbReference type="ChEBI" id="CHEBI:57540"/>
    </ligand>
</feature>
<accession>A0A4Y7R723</accession>
<feature type="active site" description="Proton acceptor" evidence="8 10">
    <location>
        <position position="328"/>
    </location>
</feature>
<comment type="function">
    <text evidence="1 8">Catalyzes the sequential NAD-dependent oxidations of L-histidinol to L-histidinaldehyde and then to L-histidine.</text>
</comment>
<dbReference type="UniPathway" id="UPA00031">
    <property type="reaction ID" value="UER00014"/>
</dbReference>
<evidence type="ECO:0000256" key="5">
    <source>
        <dbReference type="ARBA" id="ARBA00022833"/>
    </source>
</evidence>
<protein>
    <recommendedName>
        <fullName evidence="3 8">Histidinol dehydrogenase</fullName>
        <shortName evidence="8">HDH</shortName>
        <ecNumber evidence="3 8">1.1.1.23</ecNumber>
    </recommendedName>
</protein>
<organism evidence="15 16">
    <name type="scientific">Pelotomaculum schinkii</name>
    <dbReference type="NCBI Taxonomy" id="78350"/>
    <lineage>
        <taxon>Bacteria</taxon>
        <taxon>Bacillati</taxon>
        <taxon>Bacillota</taxon>
        <taxon>Clostridia</taxon>
        <taxon>Eubacteriales</taxon>
        <taxon>Desulfotomaculaceae</taxon>
        <taxon>Pelotomaculum</taxon>
    </lineage>
</organism>
<keyword evidence="4 8" id="KW-0479">Metal-binding</keyword>
<dbReference type="GO" id="GO:0004399">
    <property type="term" value="F:histidinol dehydrogenase activity"/>
    <property type="evidence" value="ECO:0007669"/>
    <property type="project" value="UniProtKB-UniRule"/>
</dbReference>
<dbReference type="EC" id="1.1.1.23" evidence="3 8"/>
<gene>
    <name evidence="15" type="primary">hisD_1</name>
    <name evidence="8" type="synonym">hisD</name>
    <name evidence="15" type="ORF">Psch_03409</name>
</gene>
<keyword evidence="5 8" id="KW-0862">Zinc</keyword>
<reference evidence="15 16" key="1">
    <citation type="journal article" date="2018" name="Environ. Microbiol.">
        <title>Novel energy conservation strategies and behaviour of Pelotomaculum schinkii driving syntrophic propionate catabolism.</title>
        <authorList>
            <person name="Hidalgo-Ahumada C.A.P."/>
            <person name="Nobu M.K."/>
            <person name="Narihiro T."/>
            <person name="Tamaki H."/>
            <person name="Liu W.T."/>
            <person name="Kamagata Y."/>
            <person name="Stams A.J.M."/>
            <person name="Imachi H."/>
            <person name="Sousa D.Z."/>
        </authorList>
    </citation>
    <scope>NUCLEOTIDE SEQUENCE [LARGE SCALE GENOMIC DNA]</scope>
    <source>
        <strain evidence="15 16">HH</strain>
    </source>
</reference>
<dbReference type="CDD" id="cd06572">
    <property type="entry name" value="Histidinol_dh"/>
    <property type="match status" value="1"/>
</dbReference>
<feature type="binding site" evidence="8 13">
    <location>
        <position position="259"/>
    </location>
    <ligand>
        <name>Zn(2+)</name>
        <dbReference type="ChEBI" id="CHEBI:29105"/>
    </ligand>
</feature>
<comment type="catalytic activity">
    <reaction evidence="7 8">
        <text>L-histidinol + 2 NAD(+) + H2O = L-histidine + 2 NADH + 3 H(+)</text>
        <dbReference type="Rhea" id="RHEA:20641"/>
        <dbReference type="ChEBI" id="CHEBI:15377"/>
        <dbReference type="ChEBI" id="CHEBI:15378"/>
        <dbReference type="ChEBI" id="CHEBI:57540"/>
        <dbReference type="ChEBI" id="CHEBI:57595"/>
        <dbReference type="ChEBI" id="CHEBI:57699"/>
        <dbReference type="ChEBI" id="CHEBI:57945"/>
        <dbReference type="EC" id="1.1.1.23"/>
    </reaction>
</comment>
<evidence type="ECO:0000256" key="8">
    <source>
        <dbReference type="HAMAP-Rule" id="MF_01024"/>
    </source>
</evidence>
<dbReference type="PANTHER" id="PTHR21256:SF2">
    <property type="entry name" value="HISTIDINE BIOSYNTHESIS TRIFUNCTIONAL PROTEIN"/>
    <property type="match status" value="1"/>
</dbReference>
<dbReference type="HAMAP" id="MF_01024">
    <property type="entry name" value="HisD"/>
    <property type="match status" value="1"/>
</dbReference>
<dbReference type="NCBIfam" id="TIGR00069">
    <property type="entry name" value="hisD"/>
    <property type="match status" value="1"/>
</dbReference>
<keyword evidence="6 8" id="KW-0560">Oxidoreductase</keyword>
<evidence type="ECO:0000256" key="11">
    <source>
        <dbReference type="PIRSR" id="PIRSR000099-2"/>
    </source>
</evidence>
<evidence type="ECO:0000256" key="13">
    <source>
        <dbReference type="PIRSR" id="PIRSR000099-4"/>
    </source>
</evidence>
<dbReference type="SUPFAM" id="SSF53720">
    <property type="entry name" value="ALDH-like"/>
    <property type="match status" value="1"/>
</dbReference>
<feature type="binding site" evidence="8 13">
    <location>
        <position position="262"/>
    </location>
    <ligand>
        <name>Zn(2+)</name>
        <dbReference type="ChEBI" id="CHEBI:29105"/>
    </ligand>
</feature>
<evidence type="ECO:0000256" key="6">
    <source>
        <dbReference type="ARBA" id="ARBA00023002"/>
    </source>
</evidence>
<dbReference type="GO" id="GO:0051287">
    <property type="term" value="F:NAD binding"/>
    <property type="evidence" value="ECO:0007669"/>
    <property type="project" value="InterPro"/>
</dbReference>
<dbReference type="PIRSF" id="PIRSF000099">
    <property type="entry name" value="Histidinol_dh"/>
    <property type="match status" value="1"/>
</dbReference>
<feature type="binding site" evidence="8 13">
    <location>
        <position position="420"/>
    </location>
    <ligand>
        <name>Zn(2+)</name>
        <dbReference type="ChEBI" id="CHEBI:29105"/>
    </ligand>
</feature>
<dbReference type="PROSITE" id="PS00611">
    <property type="entry name" value="HISOL_DEHYDROGENASE"/>
    <property type="match status" value="1"/>
</dbReference>
<evidence type="ECO:0000313" key="15">
    <source>
        <dbReference type="EMBL" id="TEB04647.1"/>
    </source>
</evidence>
<dbReference type="Proteomes" id="UP000298324">
    <property type="component" value="Unassembled WGS sequence"/>
</dbReference>
<dbReference type="InterPro" id="IPR012131">
    <property type="entry name" value="Hstdl_DH"/>
</dbReference>
<keyword evidence="8" id="KW-0028">Amino-acid biosynthesis</keyword>
<dbReference type="AlphaFoldDB" id="A0A4Y7R723"/>
<evidence type="ECO:0000313" key="16">
    <source>
        <dbReference type="Proteomes" id="UP000298324"/>
    </source>
</evidence>
<feature type="binding site" evidence="8 11">
    <location>
        <position position="129"/>
    </location>
    <ligand>
        <name>NAD(+)</name>
        <dbReference type="ChEBI" id="CHEBI:57540"/>
    </ligand>
</feature>
<dbReference type="Pfam" id="PF00815">
    <property type="entry name" value="Histidinol_dh"/>
    <property type="match status" value="1"/>
</dbReference>
<evidence type="ECO:0000256" key="10">
    <source>
        <dbReference type="PIRSR" id="PIRSR000099-1"/>
    </source>
</evidence>
<dbReference type="InterPro" id="IPR001692">
    <property type="entry name" value="Histidinol_DH_CS"/>
</dbReference>
<dbReference type="GO" id="GO:0000105">
    <property type="term" value="P:L-histidine biosynthetic process"/>
    <property type="evidence" value="ECO:0007669"/>
    <property type="project" value="UniProtKB-UniRule"/>
</dbReference>
<dbReference type="GO" id="GO:0005829">
    <property type="term" value="C:cytosol"/>
    <property type="evidence" value="ECO:0007669"/>
    <property type="project" value="TreeGrafter"/>
</dbReference>
<evidence type="ECO:0000256" key="3">
    <source>
        <dbReference type="ARBA" id="ARBA00012965"/>
    </source>
</evidence>
<evidence type="ECO:0000256" key="2">
    <source>
        <dbReference type="ARBA" id="ARBA00010178"/>
    </source>
</evidence>
<evidence type="ECO:0000256" key="14">
    <source>
        <dbReference type="RuleBase" id="RU004175"/>
    </source>
</evidence>
<comment type="pathway">
    <text evidence="8">Amino-acid biosynthesis; L-histidine biosynthesis; L-histidine from 5-phospho-alpha-D-ribose 1-diphosphate: step 9/9.</text>
</comment>
<evidence type="ECO:0000256" key="12">
    <source>
        <dbReference type="PIRSR" id="PIRSR000099-3"/>
    </source>
</evidence>
<dbReference type="PANTHER" id="PTHR21256">
    <property type="entry name" value="HISTIDINOL DEHYDROGENASE HDH"/>
    <property type="match status" value="1"/>
</dbReference>
<feature type="binding site" evidence="8 12">
    <location>
        <position position="237"/>
    </location>
    <ligand>
        <name>substrate</name>
    </ligand>
</feature>
<dbReference type="InterPro" id="IPR016161">
    <property type="entry name" value="Ald_DH/histidinol_DH"/>
</dbReference>
<name>A0A4Y7R723_9FIRM</name>
<dbReference type="InterPro" id="IPR022695">
    <property type="entry name" value="Histidinol_DH_monofunct"/>
</dbReference>
<feature type="binding site" evidence="8 12">
    <location>
        <position position="420"/>
    </location>
    <ligand>
        <name>substrate</name>
    </ligand>
</feature>
<evidence type="ECO:0000256" key="1">
    <source>
        <dbReference type="ARBA" id="ARBA00003850"/>
    </source>
</evidence>
<feature type="binding site" evidence="8 12">
    <location>
        <position position="415"/>
    </location>
    <ligand>
        <name>substrate</name>
    </ligand>
</feature>
<dbReference type="EMBL" id="QFGA01000003">
    <property type="protein sequence ID" value="TEB04647.1"/>
    <property type="molecule type" value="Genomic_DNA"/>
</dbReference>
<feature type="binding site" evidence="8 12">
    <location>
        <position position="259"/>
    </location>
    <ligand>
        <name>substrate</name>
    </ligand>
</feature>
<dbReference type="PRINTS" id="PR00083">
    <property type="entry name" value="HOLDHDRGNASE"/>
</dbReference>
<comment type="caution">
    <text evidence="15">The sequence shown here is derived from an EMBL/GenBank/DDBJ whole genome shotgun (WGS) entry which is preliminary data.</text>
</comment>
<evidence type="ECO:0000256" key="7">
    <source>
        <dbReference type="ARBA" id="ARBA00049489"/>
    </source>
</evidence>
<evidence type="ECO:0000256" key="9">
    <source>
        <dbReference type="PIRNR" id="PIRNR000099"/>
    </source>
</evidence>
<evidence type="ECO:0000256" key="4">
    <source>
        <dbReference type="ARBA" id="ARBA00022723"/>
    </source>
</evidence>
<dbReference type="GO" id="GO:0008270">
    <property type="term" value="F:zinc ion binding"/>
    <property type="evidence" value="ECO:0007669"/>
    <property type="project" value="UniProtKB-UniRule"/>
</dbReference>
<comment type="cofactor">
    <cofactor evidence="8 13">
        <name>Zn(2+)</name>
        <dbReference type="ChEBI" id="CHEBI:29105"/>
    </cofactor>
    <text evidence="8 13">Binds 1 zinc ion per subunit.</text>
</comment>
<dbReference type="Gene3D" id="1.20.5.1300">
    <property type="match status" value="1"/>
</dbReference>
<dbReference type="Gene3D" id="3.40.50.1980">
    <property type="entry name" value="Nitrogenase molybdenum iron protein domain"/>
    <property type="match status" value="2"/>
</dbReference>
<feature type="binding site" evidence="8 11">
    <location>
        <position position="191"/>
    </location>
    <ligand>
        <name>NAD(+)</name>
        <dbReference type="ChEBI" id="CHEBI:57540"/>
    </ligand>
</feature>
<dbReference type="FunFam" id="3.40.50.1980:FF:000026">
    <property type="entry name" value="Histidinol dehydrogenase"/>
    <property type="match status" value="1"/>
</dbReference>
<comment type="similarity">
    <text evidence="2 8 9 14">Belongs to the histidinol dehydrogenase family.</text>
</comment>
<feature type="binding site" evidence="8 12">
    <location>
        <position position="361"/>
    </location>
    <ligand>
        <name>substrate</name>
    </ligand>
</feature>
<proteinExistence type="inferred from homology"/>
<feature type="binding site" evidence="8 13">
    <location>
        <position position="361"/>
    </location>
    <ligand>
        <name>Zn(2+)</name>
        <dbReference type="ChEBI" id="CHEBI:29105"/>
    </ligand>
</feature>
<feature type="binding site" evidence="8 12">
    <location>
        <position position="262"/>
    </location>
    <ligand>
        <name>substrate</name>
    </ligand>
</feature>
<feature type="binding site" evidence="8 12">
    <location>
        <position position="328"/>
    </location>
    <ligand>
        <name>substrate</name>
    </ligand>
</feature>